<name>E6V7Z9_VARPE</name>
<protein>
    <submittedName>
        <fullName evidence="7">Transcriptional regulator, TraR/DksA family</fullName>
    </submittedName>
</protein>
<evidence type="ECO:0000259" key="6">
    <source>
        <dbReference type="Pfam" id="PF01258"/>
    </source>
</evidence>
<feature type="region of interest" description="Disordered" evidence="5">
    <location>
        <begin position="46"/>
        <end position="69"/>
    </location>
</feature>
<feature type="domain" description="Zinc finger DksA/TraR C4-type" evidence="6">
    <location>
        <begin position="106"/>
        <end position="140"/>
    </location>
</feature>
<dbReference type="SUPFAM" id="SSF109635">
    <property type="entry name" value="DnaK suppressor protein DksA, alpha-hairpin domain"/>
    <property type="match status" value="1"/>
</dbReference>
<proteinExistence type="predicted"/>
<dbReference type="SUPFAM" id="SSF57716">
    <property type="entry name" value="Glucocorticoid receptor-like (DNA-binding domain)"/>
    <property type="match status" value="1"/>
</dbReference>
<dbReference type="Proteomes" id="UP000008917">
    <property type="component" value="Chromosome"/>
</dbReference>
<dbReference type="AlphaFoldDB" id="E6V7Z9"/>
<organism evidence="7 8">
    <name type="scientific">Variovorax paradoxus (strain EPS)</name>
    <dbReference type="NCBI Taxonomy" id="595537"/>
    <lineage>
        <taxon>Bacteria</taxon>
        <taxon>Pseudomonadati</taxon>
        <taxon>Pseudomonadota</taxon>
        <taxon>Betaproteobacteria</taxon>
        <taxon>Burkholderiales</taxon>
        <taxon>Comamonadaceae</taxon>
        <taxon>Variovorax</taxon>
    </lineage>
</organism>
<evidence type="ECO:0000256" key="1">
    <source>
        <dbReference type="ARBA" id="ARBA00022723"/>
    </source>
</evidence>
<dbReference type="HOGENOM" id="CLU_043144_4_0_4"/>
<dbReference type="RefSeq" id="WP_013541488.1">
    <property type="nucleotide sequence ID" value="NC_014931.1"/>
</dbReference>
<dbReference type="eggNOG" id="COG1734">
    <property type="taxonomic scope" value="Bacteria"/>
</dbReference>
<dbReference type="PANTHER" id="PTHR33823">
    <property type="entry name" value="RNA POLYMERASE-BINDING TRANSCRIPTION FACTOR DKSA-RELATED"/>
    <property type="match status" value="1"/>
</dbReference>
<dbReference type="EMBL" id="CP002417">
    <property type="protein sequence ID" value="ADU37260.1"/>
    <property type="molecule type" value="Genomic_DNA"/>
</dbReference>
<dbReference type="STRING" id="595537.Varpa_3073"/>
<dbReference type="InterPro" id="IPR000962">
    <property type="entry name" value="Znf_DskA_TraR"/>
</dbReference>
<dbReference type="Gene3D" id="1.20.120.910">
    <property type="entry name" value="DksA, coiled-coil domain"/>
    <property type="match status" value="1"/>
</dbReference>
<feature type="compositionally biased region" description="Basic and acidic residues" evidence="5">
    <location>
        <begin position="51"/>
        <end position="69"/>
    </location>
</feature>
<evidence type="ECO:0000256" key="3">
    <source>
        <dbReference type="ARBA" id="ARBA00022833"/>
    </source>
</evidence>
<reference evidence="8" key="1">
    <citation type="submission" date="2010-12" db="EMBL/GenBank/DDBJ databases">
        <title>Complete sequence of Variovorax paradoxus EPS.</title>
        <authorList>
            <consortium name="US DOE Joint Genome Institute"/>
            <person name="Lucas S."/>
            <person name="Copeland A."/>
            <person name="Lapidus A."/>
            <person name="Cheng J.-F."/>
            <person name="Goodwin L."/>
            <person name="Pitluck S."/>
            <person name="Teshima H."/>
            <person name="Detter J.C."/>
            <person name="Han C."/>
            <person name="Tapia R."/>
            <person name="Land M."/>
            <person name="Hauser L."/>
            <person name="Kyrpides N."/>
            <person name="Ivanova N."/>
            <person name="Ovchinnikova G."/>
            <person name="Orwin P."/>
            <person name="Han J.-I.G."/>
            <person name="Woyke T."/>
        </authorList>
    </citation>
    <scope>NUCLEOTIDE SEQUENCE [LARGE SCALE GENOMIC DNA]</scope>
    <source>
        <strain evidence="8">EPS</strain>
    </source>
</reference>
<keyword evidence="2" id="KW-0863">Zinc-finger</keyword>
<dbReference type="InterPro" id="IPR037187">
    <property type="entry name" value="DnaK_N"/>
</dbReference>
<dbReference type="PROSITE" id="PS51128">
    <property type="entry name" value="ZF_DKSA_2"/>
    <property type="match status" value="1"/>
</dbReference>
<evidence type="ECO:0000313" key="7">
    <source>
        <dbReference type="EMBL" id="ADU37260.1"/>
    </source>
</evidence>
<accession>E6V7Z9</accession>
<gene>
    <name evidence="7" type="ordered locus">Varpa_3073</name>
</gene>
<sequence>MTSITNTNTNTNTNTDTDTDTDTERERWRSTLDAREAVLAADLRTAAAELPDARNTDDTERARAPARDPIDIADERLQNGLRYAEAERDMAELRDIDAARMRLENGEFGFCIDCGTEIPRARLEAMPAAARCIACQERHEEAHPAEVRLPPDL</sequence>
<dbReference type="Pfam" id="PF01258">
    <property type="entry name" value="zf-dskA_traR"/>
    <property type="match status" value="1"/>
</dbReference>
<dbReference type="OrthoDB" id="9811543at2"/>
<evidence type="ECO:0000256" key="5">
    <source>
        <dbReference type="SAM" id="MobiDB-lite"/>
    </source>
</evidence>
<dbReference type="KEGG" id="vpe:Varpa_3073"/>
<keyword evidence="3" id="KW-0862">Zinc</keyword>
<keyword evidence="1" id="KW-0479">Metal-binding</keyword>
<dbReference type="PANTHER" id="PTHR33823:SF4">
    <property type="entry name" value="GENERAL STRESS PROTEIN 16O"/>
    <property type="match status" value="1"/>
</dbReference>
<feature type="compositionally biased region" description="Low complexity" evidence="5">
    <location>
        <begin position="1"/>
        <end position="16"/>
    </location>
</feature>
<feature type="zinc finger region" description="dksA C4-type" evidence="4">
    <location>
        <begin position="111"/>
        <end position="135"/>
    </location>
</feature>
<evidence type="ECO:0000256" key="4">
    <source>
        <dbReference type="PROSITE-ProRule" id="PRU00510"/>
    </source>
</evidence>
<dbReference type="GO" id="GO:0008270">
    <property type="term" value="F:zinc ion binding"/>
    <property type="evidence" value="ECO:0007669"/>
    <property type="project" value="UniProtKB-KW"/>
</dbReference>
<reference evidence="7 8" key="2">
    <citation type="journal article" date="2013" name="Genome Announc.">
        <title>Genome of the Root-Associated Plant Growth-Promoting Bacterium Variovorax paradoxus Strain EPS.</title>
        <authorList>
            <person name="Han J.I."/>
            <person name="Spain J.C."/>
            <person name="Leadbetter J.R."/>
            <person name="Ovchinnikova G."/>
            <person name="Goodwin L.A."/>
            <person name="Han C.S."/>
            <person name="Woyke T."/>
            <person name="Davenport K.W."/>
            <person name="Orwin P.M."/>
        </authorList>
    </citation>
    <scope>NUCLEOTIDE SEQUENCE [LARGE SCALE GENOMIC DNA]</scope>
    <source>
        <strain evidence="7 8">EPS</strain>
    </source>
</reference>
<evidence type="ECO:0000313" key="8">
    <source>
        <dbReference type="Proteomes" id="UP000008917"/>
    </source>
</evidence>
<evidence type="ECO:0000256" key="2">
    <source>
        <dbReference type="ARBA" id="ARBA00022771"/>
    </source>
</evidence>
<feature type="region of interest" description="Disordered" evidence="5">
    <location>
        <begin position="1"/>
        <end position="30"/>
    </location>
</feature>